<keyword evidence="1" id="KW-0808">Transferase</keyword>
<dbReference type="InterPro" id="IPR019004">
    <property type="entry name" value="YqeY/Aim41"/>
</dbReference>
<name>A0A2H0CU68_9BACT</name>
<dbReference type="EMBL" id="PCTL01000026">
    <property type="protein sequence ID" value="PIP73259.1"/>
    <property type="molecule type" value="Genomic_DNA"/>
</dbReference>
<dbReference type="PANTHER" id="PTHR28055">
    <property type="entry name" value="ALTERED INHERITANCE OF MITOCHONDRIA PROTEIN 41, MITOCHONDRIAL"/>
    <property type="match status" value="1"/>
</dbReference>
<dbReference type="Proteomes" id="UP000230638">
    <property type="component" value="Unassembled WGS sequence"/>
</dbReference>
<dbReference type="Gene3D" id="1.10.1510.10">
    <property type="entry name" value="Uncharacterised protein YqeY/AIM41 PF09424, N-terminal domain"/>
    <property type="match status" value="1"/>
</dbReference>
<gene>
    <name evidence="1" type="ORF">COW88_02615</name>
</gene>
<reference evidence="1 2" key="1">
    <citation type="submission" date="2017-09" db="EMBL/GenBank/DDBJ databases">
        <title>Depth-based differentiation of microbial function through sediment-hosted aquifers and enrichment of novel symbionts in the deep terrestrial subsurface.</title>
        <authorList>
            <person name="Probst A.J."/>
            <person name="Ladd B."/>
            <person name="Jarett J.K."/>
            <person name="Geller-Mcgrath D.E."/>
            <person name="Sieber C.M."/>
            <person name="Emerson J.B."/>
            <person name="Anantharaman K."/>
            <person name="Thomas B.C."/>
            <person name="Malmstrom R."/>
            <person name="Stieglmeier M."/>
            <person name="Klingl A."/>
            <person name="Woyke T."/>
            <person name="Ryan C.M."/>
            <person name="Banfield J.F."/>
        </authorList>
    </citation>
    <scope>NUCLEOTIDE SEQUENCE [LARGE SCALE GENOMIC DNA]</scope>
    <source>
        <strain evidence="1">CG22_combo_CG10-13_8_21_14_all_47_15</strain>
    </source>
</reference>
<organism evidence="1 2">
    <name type="scientific">Candidatus Lloydbacteria bacterium CG22_combo_CG10-13_8_21_14_all_47_15</name>
    <dbReference type="NCBI Taxonomy" id="1974635"/>
    <lineage>
        <taxon>Bacteria</taxon>
        <taxon>Candidatus Lloydiibacteriota</taxon>
    </lineage>
</organism>
<dbReference type="InterPro" id="IPR042184">
    <property type="entry name" value="YqeY/Aim41_N"/>
</dbReference>
<dbReference type="InterPro" id="IPR003789">
    <property type="entry name" value="Asn/Gln_tRNA_amidoTrase-B-like"/>
</dbReference>
<accession>A0A2H0CU68</accession>
<dbReference type="GO" id="GO:0016740">
    <property type="term" value="F:transferase activity"/>
    <property type="evidence" value="ECO:0007669"/>
    <property type="project" value="UniProtKB-KW"/>
</dbReference>
<dbReference type="AlphaFoldDB" id="A0A2H0CU68"/>
<evidence type="ECO:0000313" key="2">
    <source>
        <dbReference type="Proteomes" id="UP000230638"/>
    </source>
</evidence>
<dbReference type="SUPFAM" id="SSF89095">
    <property type="entry name" value="GatB/YqeY motif"/>
    <property type="match status" value="1"/>
</dbReference>
<protein>
    <submittedName>
        <fullName evidence="1">Glutamyl-tRNA amidotransferase</fullName>
    </submittedName>
</protein>
<dbReference type="InterPro" id="IPR023168">
    <property type="entry name" value="GatB_Yqey_C_2"/>
</dbReference>
<comment type="caution">
    <text evidence="1">The sequence shown here is derived from an EMBL/GenBank/DDBJ whole genome shotgun (WGS) entry which is preliminary data.</text>
</comment>
<dbReference type="GO" id="GO:0016884">
    <property type="term" value="F:carbon-nitrogen ligase activity, with glutamine as amido-N-donor"/>
    <property type="evidence" value="ECO:0007669"/>
    <property type="project" value="InterPro"/>
</dbReference>
<evidence type="ECO:0000313" key="1">
    <source>
        <dbReference type="EMBL" id="PIP73259.1"/>
    </source>
</evidence>
<proteinExistence type="predicted"/>
<dbReference type="Gene3D" id="1.10.10.410">
    <property type="match status" value="1"/>
</dbReference>
<sequence length="160" mass="18047">MVYLYNMVLVLQKEIREQLKDAMRAKDTTRVSVLRGLLAAFTNELVAQKRPPQEELTDEEALAVIKRQAKQRKDSMEQFEQGGRPELVRAEKDELAIINTFLPAQMPRKEIEKAARAKKTELGITDKANMGKIMASLMGELKGKADGTEVKAVVESLFDK</sequence>
<dbReference type="Pfam" id="PF09424">
    <property type="entry name" value="YqeY"/>
    <property type="match status" value="1"/>
</dbReference>
<dbReference type="PANTHER" id="PTHR28055:SF1">
    <property type="entry name" value="ALTERED INHERITANCE OF MITOCHONDRIA PROTEIN 41, MITOCHONDRIAL"/>
    <property type="match status" value="1"/>
</dbReference>